<proteinExistence type="predicted"/>
<feature type="transmembrane region" description="Helical" evidence="1">
    <location>
        <begin position="152"/>
        <end position="171"/>
    </location>
</feature>
<evidence type="ECO:0000313" key="2">
    <source>
        <dbReference type="EMBL" id="KAH9507134.1"/>
    </source>
</evidence>
<dbReference type="Proteomes" id="UP000790347">
    <property type="component" value="Unassembled WGS sequence"/>
</dbReference>
<gene>
    <name evidence="2" type="ORF">DERF_011833</name>
</gene>
<reference evidence="2" key="2">
    <citation type="journal article" date="2022" name="Res Sq">
        <title>Comparative Genomics Reveals Insights into the Divergent Evolution of Astigmatic Mites and Household Pest Adaptations.</title>
        <authorList>
            <person name="Xiong Q."/>
            <person name="Wan A.T.-Y."/>
            <person name="Liu X.-Y."/>
            <person name="Fung C.S.-H."/>
            <person name="Xiao X."/>
            <person name="Malainual N."/>
            <person name="Hou J."/>
            <person name="Wang L."/>
            <person name="Wang M."/>
            <person name="Yang K."/>
            <person name="Cui Y."/>
            <person name="Leung E."/>
            <person name="Nong W."/>
            <person name="Shin S.-K."/>
            <person name="Au S."/>
            <person name="Jeong K.Y."/>
            <person name="Chew F.T."/>
            <person name="Hui J."/>
            <person name="Leung T.F."/>
            <person name="Tungtrongchitr A."/>
            <person name="Zhong N."/>
            <person name="Liu Z."/>
            <person name="Tsui S."/>
        </authorList>
    </citation>
    <scope>NUCLEOTIDE SEQUENCE</scope>
    <source>
        <strain evidence="2">Derf</strain>
        <tissue evidence="2">Whole organism</tissue>
    </source>
</reference>
<keyword evidence="1" id="KW-0472">Membrane</keyword>
<evidence type="ECO:0000313" key="3">
    <source>
        <dbReference type="Proteomes" id="UP000790347"/>
    </source>
</evidence>
<dbReference type="AlphaFoldDB" id="A0A922HVT1"/>
<comment type="caution">
    <text evidence="2">The sequence shown here is derived from an EMBL/GenBank/DDBJ whole genome shotgun (WGS) entry which is preliminary data.</text>
</comment>
<name>A0A922HVT1_DERFA</name>
<sequence>MNHFLPKKPNFVINQIESSSFNDVINNTTTNVISNQMTNLSWSFFEKFIHQLSLAYNETCHHWYDDNDRLLSLTATINIETSSYIDLIPHLQFAIKNDTNFTFDDNYLLLNRFIDSINFEISKRPLELYTMFQPLLFIIILIISIFYKSSFIAHNLYFLAFESMVIILTDGHDSSMFASYYESFIMFFIFCLSIYIAIIGFSFFKQKSYKICTVKIDDIIDSSSDMISIESSLYNHDNDYSISTEMHADGESDLEIMDNQSHMEMEHIFDEQLLMRSTPIRELFINHRHLFPPLFVHNEYYHPIPSDCCSSISSTSNLNTTIDSKQTNESIINRIHSSNIVRKMPFKSLMEQSSNTQSLIKTDVSTDHDDDNNINSFIIVDSDGEID</sequence>
<keyword evidence="1" id="KW-0812">Transmembrane</keyword>
<keyword evidence="1" id="KW-1133">Transmembrane helix</keyword>
<keyword evidence="3" id="KW-1185">Reference proteome</keyword>
<feature type="transmembrane region" description="Helical" evidence="1">
    <location>
        <begin position="183"/>
        <end position="204"/>
    </location>
</feature>
<reference evidence="2" key="1">
    <citation type="submission" date="2013-05" db="EMBL/GenBank/DDBJ databases">
        <authorList>
            <person name="Yim A.K.Y."/>
            <person name="Chan T.F."/>
            <person name="Ji K.M."/>
            <person name="Liu X.Y."/>
            <person name="Zhou J.W."/>
            <person name="Li R.Q."/>
            <person name="Yang K.Y."/>
            <person name="Li J."/>
            <person name="Li M."/>
            <person name="Law P.T.W."/>
            <person name="Wu Y.L."/>
            <person name="Cai Z.L."/>
            <person name="Qin H."/>
            <person name="Bao Y."/>
            <person name="Leung R.K.K."/>
            <person name="Ng P.K.S."/>
            <person name="Zou J."/>
            <person name="Zhong X.J."/>
            <person name="Ran P.X."/>
            <person name="Zhong N.S."/>
            <person name="Liu Z.G."/>
            <person name="Tsui S.K.W."/>
        </authorList>
    </citation>
    <scope>NUCLEOTIDE SEQUENCE</scope>
    <source>
        <strain evidence="2">Derf</strain>
        <tissue evidence="2">Whole organism</tissue>
    </source>
</reference>
<accession>A0A922HVT1</accession>
<protein>
    <submittedName>
        <fullName evidence="2">Uncharacterized protein</fullName>
    </submittedName>
</protein>
<organism evidence="2 3">
    <name type="scientific">Dermatophagoides farinae</name>
    <name type="common">American house dust mite</name>
    <dbReference type="NCBI Taxonomy" id="6954"/>
    <lineage>
        <taxon>Eukaryota</taxon>
        <taxon>Metazoa</taxon>
        <taxon>Ecdysozoa</taxon>
        <taxon>Arthropoda</taxon>
        <taxon>Chelicerata</taxon>
        <taxon>Arachnida</taxon>
        <taxon>Acari</taxon>
        <taxon>Acariformes</taxon>
        <taxon>Sarcoptiformes</taxon>
        <taxon>Astigmata</taxon>
        <taxon>Psoroptidia</taxon>
        <taxon>Analgoidea</taxon>
        <taxon>Pyroglyphidae</taxon>
        <taxon>Dermatophagoidinae</taxon>
        <taxon>Dermatophagoides</taxon>
    </lineage>
</organism>
<evidence type="ECO:0000256" key="1">
    <source>
        <dbReference type="SAM" id="Phobius"/>
    </source>
</evidence>
<feature type="transmembrane region" description="Helical" evidence="1">
    <location>
        <begin position="128"/>
        <end position="146"/>
    </location>
</feature>
<dbReference type="EMBL" id="ASGP02000005">
    <property type="protein sequence ID" value="KAH9507134.1"/>
    <property type="molecule type" value="Genomic_DNA"/>
</dbReference>